<organism evidence="2">
    <name type="scientific">Anguilla anguilla</name>
    <name type="common">European freshwater eel</name>
    <name type="synonym">Muraena anguilla</name>
    <dbReference type="NCBI Taxonomy" id="7936"/>
    <lineage>
        <taxon>Eukaryota</taxon>
        <taxon>Metazoa</taxon>
        <taxon>Chordata</taxon>
        <taxon>Craniata</taxon>
        <taxon>Vertebrata</taxon>
        <taxon>Euteleostomi</taxon>
        <taxon>Actinopterygii</taxon>
        <taxon>Neopterygii</taxon>
        <taxon>Teleostei</taxon>
        <taxon>Anguilliformes</taxon>
        <taxon>Anguillidae</taxon>
        <taxon>Anguilla</taxon>
    </lineage>
</organism>
<accession>A0A0E9S9M6</accession>
<proteinExistence type="predicted"/>
<keyword evidence="1" id="KW-0812">Transmembrane</keyword>
<feature type="transmembrane region" description="Helical" evidence="1">
    <location>
        <begin position="6"/>
        <end position="27"/>
    </location>
</feature>
<dbReference type="EMBL" id="GBXM01071202">
    <property type="protein sequence ID" value="JAH37375.1"/>
    <property type="molecule type" value="Transcribed_RNA"/>
</dbReference>
<evidence type="ECO:0000313" key="2">
    <source>
        <dbReference type="EMBL" id="JAH37375.1"/>
    </source>
</evidence>
<evidence type="ECO:0000256" key="1">
    <source>
        <dbReference type="SAM" id="Phobius"/>
    </source>
</evidence>
<name>A0A0E9S9M6_ANGAN</name>
<reference evidence="2" key="2">
    <citation type="journal article" date="2015" name="Fish Shellfish Immunol.">
        <title>Early steps in the European eel (Anguilla anguilla)-Vibrio vulnificus interaction in the gills: Role of the RtxA13 toxin.</title>
        <authorList>
            <person name="Callol A."/>
            <person name="Pajuelo D."/>
            <person name="Ebbesson L."/>
            <person name="Teles M."/>
            <person name="MacKenzie S."/>
            <person name="Amaro C."/>
        </authorList>
    </citation>
    <scope>NUCLEOTIDE SEQUENCE</scope>
</reference>
<protein>
    <submittedName>
        <fullName evidence="2">Uncharacterized protein</fullName>
    </submittedName>
</protein>
<keyword evidence="1" id="KW-1133">Transmembrane helix</keyword>
<sequence length="29" mass="3514">MPILVHILYFCFIYLVFLLYSTLLSTFRS</sequence>
<keyword evidence="1" id="KW-0472">Membrane</keyword>
<dbReference type="AlphaFoldDB" id="A0A0E9S9M6"/>
<reference evidence="2" key="1">
    <citation type="submission" date="2014-11" db="EMBL/GenBank/DDBJ databases">
        <authorList>
            <person name="Amaro Gonzalez C."/>
        </authorList>
    </citation>
    <scope>NUCLEOTIDE SEQUENCE</scope>
</reference>